<dbReference type="InterPro" id="IPR002200">
    <property type="entry name" value="Elicitin"/>
</dbReference>
<evidence type="ECO:0000256" key="2">
    <source>
        <dbReference type="SAM" id="SignalP"/>
    </source>
</evidence>
<dbReference type="GO" id="GO:0005576">
    <property type="term" value="C:extracellular region"/>
    <property type="evidence" value="ECO:0007669"/>
    <property type="project" value="InterPro"/>
</dbReference>
<organism evidence="3 4">
    <name type="scientific">Phytophthora boehmeriae</name>
    <dbReference type="NCBI Taxonomy" id="109152"/>
    <lineage>
        <taxon>Eukaryota</taxon>
        <taxon>Sar</taxon>
        <taxon>Stramenopiles</taxon>
        <taxon>Oomycota</taxon>
        <taxon>Peronosporomycetes</taxon>
        <taxon>Peronosporales</taxon>
        <taxon>Peronosporaceae</taxon>
        <taxon>Phytophthora</taxon>
    </lineage>
</organism>
<evidence type="ECO:0000313" key="4">
    <source>
        <dbReference type="Proteomes" id="UP000693981"/>
    </source>
</evidence>
<dbReference type="AlphaFoldDB" id="A0A8T1V2J4"/>
<protein>
    <submittedName>
        <fullName evidence="3">Ganglioside-induced differentiation-associated protein 2</fullName>
    </submittedName>
</protein>
<evidence type="ECO:0000313" key="3">
    <source>
        <dbReference type="EMBL" id="KAG7375295.1"/>
    </source>
</evidence>
<sequence>MVSTRSSISLLAACAFALQGHVDADPCGADNYSAVAAAVQTLHANCASWAAHLASGGVWQCDSTCKQSVVNLVDTLPDCHFGGPNGQNYKDVVEGMIETCNGAVSGSTTAPSATAATPTSTTATPSATTAAPTGSAGNSTETVETPAPETTAPSTTTESDTQTTATTETTNSASTSGSAGVADTPASDVSTTSGASSQSAGIVAPLTAMVLFVAGALMH</sequence>
<keyword evidence="2" id="KW-0732">Signal</keyword>
<feature type="region of interest" description="Disordered" evidence="1">
    <location>
        <begin position="106"/>
        <end position="200"/>
    </location>
</feature>
<dbReference type="Proteomes" id="UP000693981">
    <property type="component" value="Unassembled WGS sequence"/>
</dbReference>
<accession>A0A8T1V2J4</accession>
<gene>
    <name evidence="3" type="primary">GDAP2_3</name>
    <name evidence="3" type="ORF">PHYBOEH_002877</name>
</gene>
<evidence type="ECO:0000256" key="1">
    <source>
        <dbReference type="SAM" id="MobiDB-lite"/>
    </source>
</evidence>
<feature type="compositionally biased region" description="Low complexity" evidence="1">
    <location>
        <begin position="190"/>
        <end position="200"/>
    </location>
</feature>
<dbReference type="SMART" id="SM01187">
    <property type="entry name" value="Elicitin"/>
    <property type="match status" value="1"/>
</dbReference>
<keyword evidence="4" id="KW-1185">Reference proteome</keyword>
<name>A0A8T1V2J4_9STRA</name>
<feature type="chain" id="PRO_5035931952" evidence="2">
    <location>
        <begin position="25"/>
        <end position="219"/>
    </location>
</feature>
<dbReference type="OrthoDB" id="119386at2759"/>
<feature type="compositionally biased region" description="Low complexity" evidence="1">
    <location>
        <begin position="106"/>
        <end position="179"/>
    </location>
</feature>
<dbReference type="EMBL" id="JAGDFL010001752">
    <property type="protein sequence ID" value="KAG7375295.1"/>
    <property type="molecule type" value="Genomic_DNA"/>
</dbReference>
<comment type="caution">
    <text evidence="3">The sequence shown here is derived from an EMBL/GenBank/DDBJ whole genome shotgun (WGS) entry which is preliminary data.</text>
</comment>
<feature type="signal peptide" evidence="2">
    <location>
        <begin position="1"/>
        <end position="24"/>
    </location>
</feature>
<reference evidence="3" key="1">
    <citation type="submission" date="2021-02" db="EMBL/GenBank/DDBJ databases">
        <authorList>
            <person name="Palmer J.M."/>
        </authorList>
    </citation>
    <scope>NUCLEOTIDE SEQUENCE</scope>
    <source>
        <strain evidence="3">SCRP23</strain>
    </source>
</reference>
<proteinExistence type="predicted"/>